<feature type="region of interest" description="Disordered" evidence="1">
    <location>
        <begin position="147"/>
        <end position="192"/>
    </location>
</feature>
<dbReference type="AlphaFoldDB" id="T0PXN1"/>
<reference evidence="4 5" key="1">
    <citation type="submission" date="2012-04" db="EMBL/GenBank/DDBJ databases">
        <title>The Genome Sequence of Saprolegnia declina VS20.</title>
        <authorList>
            <consortium name="The Broad Institute Genome Sequencing Platform"/>
            <person name="Russ C."/>
            <person name="Nusbaum C."/>
            <person name="Tyler B."/>
            <person name="van West P."/>
            <person name="Dieguez-Uribeondo J."/>
            <person name="de Bruijn I."/>
            <person name="Tripathy S."/>
            <person name="Jiang R."/>
            <person name="Young S.K."/>
            <person name="Zeng Q."/>
            <person name="Gargeya S."/>
            <person name="Fitzgerald M."/>
            <person name="Haas B."/>
            <person name="Abouelleil A."/>
            <person name="Alvarado L."/>
            <person name="Arachchi H.M."/>
            <person name="Berlin A."/>
            <person name="Chapman S.B."/>
            <person name="Goldberg J."/>
            <person name="Griggs A."/>
            <person name="Gujja S."/>
            <person name="Hansen M."/>
            <person name="Howarth C."/>
            <person name="Imamovic A."/>
            <person name="Larimer J."/>
            <person name="McCowen C."/>
            <person name="Montmayeur A."/>
            <person name="Murphy C."/>
            <person name="Neiman D."/>
            <person name="Pearson M."/>
            <person name="Priest M."/>
            <person name="Roberts A."/>
            <person name="Saif S."/>
            <person name="Shea T."/>
            <person name="Sisk P."/>
            <person name="Sykes S."/>
            <person name="Wortman J."/>
            <person name="Nusbaum C."/>
            <person name="Birren B."/>
        </authorList>
    </citation>
    <scope>NUCLEOTIDE SEQUENCE [LARGE SCALE GENOMIC DNA]</scope>
    <source>
        <strain evidence="4 5">VS20</strain>
    </source>
</reference>
<protein>
    <recommendedName>
        <fullName evidence="6">Bacterial Ig-like domain-containing protein</fullName>
    </recommendedName>
</protein>
<keyword evidence="2" id="KW-1133">Transmembrane helix</keyword>
<feature type="transmembrane region" description="Helical" evidence="2">
    <location>
        <begin position="198"/>
        <end position="220"/>
    </location>
</feature>
<evidence type="ECO:0000313" key="5">
    <source>
        <dbReference type="Proteomes" id="UP000030762"/>
    </source>
</evidence>
<evidence type="ECO:0000256" key="1">
    <source>
        <dbReference type="SAM" id="MobiDB-lite"/>
    </source>
</evidence>
<evidence type="ECO:0000256" key="2">
    <source>
        <dbReference type="SAM" id="Phobius"/>
    </source>
</evidence>
<feature type="compositionally biased region" description="Acidic residues" evidence="1">
    <location>
        <begin position="374"/>
        <end position="384"/>
    </location>
</feature>
<proteinExistence type="predicted"/>
<keyword evidence="2" id="KW-0472">Membrane</keyword>
<keyword evidence="2" id="KW-0812">Transmembrane</keyword>
<dbReference type="OrthoDB" id="77676at2759"/>
<dbReference type="OMA" id="AYYLAPM"/>
<dbReference type="InParanoid" id="T0PXN1"/>
<name>T0PXN1_SAPDV</name>
<dbReference type="EMBL" id="JH767176">
    <property type="protein sequence ID" value="EQC30304.1"/>
    <property type="molecule type" value="Genomic_DNA"/>
</dbReference>
<feature type="compositionally biased region" description="Low complexity" evidence="1">
    <location>
        <begin position="322"/>
        <end position="339"/>
    </location>
</feature>
<accession>T0PXN1</accession>
<sequence>MRGLDTLALLAATAALAAAETSCGAGWATQSSTGLACGMQIALVTAPIVNAAAGTETVTFTVHSTYGDPISGTGSVAVCSFATTSCALGAASTFVPATATVIDATHSSFTATVPLKTAGAYYLAPMYTSGSGQVFSTGVNATIKADATTTPSKTTAQTPSTTTPVSTTPGATTPSASTTAPPTDAPASSSSGISSTTILIIGIGISLVFLILLVVVYFKVKKRTNDINSRSGLTDAPPSSQGGEMEMTSVAIASTANKITVDPLSRRAMINPSTFSNRASLDATAAPATDDFSYQRYAGTTPTTAGAKEGASLFNRPSLAVQQRTRAQPPRTPTTGTPTSFLAPRQLPSTTTTTTTHNPYKNNVVPPARPTGAYEDDEQSSYIF</sequence>
<gene>
    <name evidence="4" type="ORF">SDRG_11881</name>
</gene>
<evidence type="ECO:0000313" key="4">
    <source>
        <dbReference type="EMBL" id="EQC30304.1"/>
    </source>
</evidence>
<dbReference type="Proteomes" id="UP000030762">
    <property type="component" value="Unassembled WGS sequence"/>
</dbReference>
<feature type="region of interest" description="Disordered" evidence="1">
    <location>
        <begin position="320"/>
        <end position="384"/>
    </location>
</feature>
<evidence type="ECO:0008006" key="6">
    <source>
        <dbReference type="Google" id="ProtNLM"/>
    </source>
</evidence>
<organism evidence="4 5">
    <name type="scientific">Saprolegnia diclina (strain VS20)</name>
    <dbReference type="NCBI Taxonomy" id="1156394"/>
    <lineage>
        <taxon>Eukaryota</taxon>
        <taxon>Sar</taxon>
        <taxon>Stramenopiles</taxon>
        <taxon>Oomycota</taxon>
        <taxon>Saprolegniomycetes</taxon>
        <taxon>Saprolegniales</taxon>
        <taxon>Saprolegniaceae</taxon>
        <taxon>Saprolegnia</taxon>
    </lineage>
</organism>
<dbReference type="RefSeq" id="XP_008616157.1">
    <property type="nucleotide sequence ID" value="XM_008617935.1"/>
</dbReference>
<feature type="signal peptide" evidence="3">
    <location>
        <begin position="1"/>
        <end position="19"/>
    </location>
</feature>
<keyword evidence="3" id="KW-0732">Signal</keyword>
<dbReference type="VEuPathDB" id="FungiDB:SDRG_11881"/>
<feature type="chain" id="PRO_5004582882" description="Bacterial Ig-like domain-containing protein" evidence="3">
    <location>
        <begin position="20"/>
        <end position="384"/>
    </location>
</feature>
<dbReference type="GeneID" id="19952608"/>
<keyword evidence="5" id="KW-1185">Reference proteome</keyword>
<evidence type="ECO:0000256" key="3">
    <source>
        <dbReference type="SAM" id="SignalP"/>
    </source>
</evidence>